<reference evidence="1" key="1">
    <citation type="submission" date="2023-06" db="EMBL/GenBank/DDBJ databases">
        <authorList>
            <consortium name="Lawrence Berkeley National Laboratory"/>
            <person name="Ahrendt S."/>
            <person name="Sahu N."/>
            <person name="Indic B."/>
            <person name="Wong-Bajracharya J."/>
            <person name="Merenyi Z."/>
            <person name="Ke H.-M."/>
            <person name="Monk M."/>
            <person name="Kocsube S."/>
            <person name="Drula E."/>
            <person name="Lipzen A."/>
            <person name="Balint B."/>
            <person name="Henrissat B."/>
            <person name="Andreopoulos B."/>
            <person name="Martin F.M."/>
            <person name="Harder C.B."/>
            <person name="Rigling D."/>
            <person name="Ford K.L."/>
            <person name="Foster G.D."/>
            <person name="Pangilinan J."/>
            <person name="Papanicolaou A."/>
            <person name="Barry K."/>
            <person name="LaButti K."/>
            <person name="Viragh M."/>
            <person name="Koriabine M."/>
            <person name="Yan M."/>
            <person name="Riley R."/>
            <person name="Champramary S."/>
            <person name="Plett K.L."/>
            <person name="Tsai I.J."/>
            <person name="Slot J."/>
            <person name="Sipos G."/>
            <person name="Plett J."/>
            <person name="Nagy L.G."/>
            <person name="Grigoriev I.V."/>
        </authorList>
    </citation>
    <scope>NUCLEOTIDE SEQUENCE</scope>
    <source>
        <strain evidence="1">FPL87.14</strain>
    </source>
</reference>
<evidence type="ECO:0000313" key="2">
    <source>
        <dbReference type="Proteomes" id="UP001175226"/>
    </source>
</evidence>
<sequence>MRPSLLIFYDATATCTFPFMARQGRSNSEISPRNGVHRSEHSARYLGNFSLGCAGIHSHIHELGLDDQLESRANSQGMVGPRRLPA</sequence>
<keyword evidence="2" id="KW-1185">Reference proteome</keyword>
<organism evidence="1 2">
    <name type="scientific">Armillaria borealis</name>
    <dbReference type="NCBI Taxonomy" id="47425"/>
    <lineage>
        <taxon>Eukaryota</taxon>
        <taxon>Fungi</taxon>
        <taxon>Dikarya</taxon>
        <taxon>Basidiomycota</taxon>
        <taxon>Agaricomycotina</taxon>
        <taxon>Agaricomycetes</taxon>
        <taxon>Agaricomycetidae</taxon>
        <taxon>Agaricales</taxon>
        <taxon>Marasmiineae</taxon>
        <taxon>Physalacriaceae</taxon>
        <taxon>Armillaria</taxon>
    </lineage>
</organism>
<dbReference type="AlphaFoldDB" id="A0AA39IUZ9"/>
<protein>
    <submittedName>
        <fullName evidence="1">Uncharacterized protein</fullName>
    </submittedName>
</protein>
<gene>
    <name evidence="1" type="ORF">EV421DRAFT_1864951</name>
</gene>
<evidence type="ECO:0000313" key="1">
    <source>
        <dbReference type="EMBL" id="KAK0429684.1"/>
    </source>
</evidence>
<accession>A0AA39IUZ9</accession>
<dbReference type="EMBL" id="JAUEPT010000221">
    <property type="protein sequence ID" value="KAK0429684.1"/>
    <property type="molecule type" value="Genomic_DNA"/>
</dbReference>
<comment type="caution">
    <text evidence="1">The sequence shown here is derived from an EMBL/GenBank/DDBJ whole genome shotgun (WGS) entry which is preliminary data.</text>
</comment>
<name>A0AA39IUZ9_9AGAR</name>
<dbReference type="Proteomes" id="UP001175226">
    <property type="component" value="Unassembled WGS sequence"/>
</dbReference>
<proteinExistence type="predicted"/>